<feature type="domain" description="Rieske" evidence="5">
    <location>
        <begin position="3"/>
        <end position="94"/>
    </location>
</feature>
<protein>
    <recommendedName>
        <fullName evidence="5">Rieske domain-containing protein</fullName>
    </recommendedName>
</protein>
<dbReference type="RefSeq" id="WP_094571123.1">
    <property type="nucleotide sequence ID" value="NZ_CP022743.1"/>
</dbReference>
<evidence type="ECO:0000313" key="6">
    <source>
        <dbReference type="EMBL" id="ASU34824.1"/>
    </source>
</evidence>
<evidence type="ECO:0000256" key="2">
    <source>
        <dbReference type="ARBA" id="ARBA00022723"/>
    </source>
</evidence>
<dbReference type="GO" id="GO:0051537">
    <property type="term" value="F:2 iron, 2 sulfur cluster binding"/>
    <property type="evidence" value="ECO:0007669"/>
    <property type="project" value="UniProtKB-KW"/>
</dbReference>
<dbReference type="Gene3D" id="2.102.10.10">
    <property type="entry name" value="Rieske [2Fe-2S] iron-sulphur domain"/>
    <property type="match status" value="1"/>
</dbReference>
<dbReference type="KEGG" id="muc:MuYL_2937"/>
<gene>
    <name evidence="6" type="ORF">MuYL_2937</name>
</gene>
<evidence type="ECO:0000313" key="7">
    <source>
        <dbReference type="Proteomes" id="UP000215002"/>
    </source>
</evidence>
<dbReference type="Pfam" id="PF00355">
    <property type="entry name" value="Rieske"/>
    <property type="match status" value="1"/>
</dbReference>
<keyword evidence="7" id="KW-1185">Reference proteome</keyword>
<dbReference type="SUPFAM" id="SSF50022">
    <property type="entry name" value="ISP domain"/>
    <property type="match status" value="1"/>
</dbReference>
<dbReference type="PANTHER" id="PTHR21496:SF23">
    <property type="entry name" value="3-PHENYLPROPIONATE_CINNAMIC ACID DIOXYGENASE FERREDOXIN SUBUNIT"/>
    <property type="match status" value="1"/>
</dbReference>
<dbReference type="OrthoDB" id="593800at2"/>
<accession>A0A223NYP8</accession>
<organism evidence="6 7">
    <name type="scientific">Mucilaginibacter xinganensis</name>
    <dbReference type="NCBI Taxonomy" id="1234841"/>
    <lineage>
        <taxon>Bacteria</taxon>
        <taxon>Pseudomonadati</taxon>
        <taxon>Bacteroidota</taxon>
        <taxon>Sphingobacteriia</taxon>
        <taxon>Sphingobacteriales</taxon>
        <taxon>Sphingobacteriaceae</taxon>
        <taxon>Mucilaginibacter</taxon>
    </lineage>
</organism>
<evidence type="ECO:0000259" key="5">
    <source>
        <dbReference type="PROSITE" id="PS51296"/>
    </source>
</evidence>
<dbReference type="AlphaFoldDB" id="A0A223NYP8"/>
<dbReference type="EMBL" id="CP022743">
    <property type="protein sequence ID" value="ASU34824.1"/>
    <property type="molecule type" value="Genomic_DNA"/>
</dbReference>
<dbReference type="InterPro" id="IPR017941">
    <property type="entry name" value="Rieske_2Fe-2S"/>
</dbReference>
<keyword evidence="4" id="KW-0411">Iron-sulfur</keyword>
<keyword evidence="2" id="KW-0479">Metal-binding</keyword>
<dbReference type="InterPro" id="IPR036922">
    <property type="entry name" value="Rieske_2Fe-2S_sf"/>
</dbReference>
<keyword evidence="3" id="KW-0408">Iron</keyword>
<name>A0A223NYP8_9SPHI</name>
<sequence>MKWYRIPVADINNPFVTKIKAGNQTICVVGYNGDIFAVSAMCPHQGFDLSKGWCENGKIICPLHGNSFDLQTGKGSGEFLKTYAVKKDGGTAYVGVRSIWEDITKLFNK</sequence>
<dbReference type="PANTHER" id="PTHR21496">
    <property type="entry name" value="FERREDOXIN-RELATED"/>
    <property type="match status" value="1"/>
</dbReference>
<evidence type="ECO:0000256" key="1">
    <source>
        <dbReference type="ARBA" id="ARBA00022714"/>
    </source>
</evidence>
<dbReference type="PROSITE" id="PS51296">
    <property type="entry name" value="RIESKE"/>
    <property type="match status" value="1"/>
</dbReference>
<proteinExistence type="predicted"/>
<evidence type="ECO:0000256" key="4">
    <source>
        <dbReference type="ARBA" id="ARBA00023014"/>
    </source>
</evidence>
<keyword evidence="1" id="KW-0001">2Fe-2S</keyword>
<reference evidence="6 7" key="1">
    <citation type="submission" date="2017-08" db="EMBL/GenBank/DDBJ databases">
        <title>Complete genome sequence of Mucilaginibacter sp. strain BJC16-A31.</title>
        <authorList>
            <consortium name="Henan University of Science and Technology"/>
            <person name="You X."/>
        </authorList>
    </citation>
    <scope>NUCLEOTIDE SEQUENCE [LARGE SCALE GENOMIC DNA]</scope>
    <source>
        <strain evidence="6 7">BJC16-A31</strain>
    </source>
</reference>
<dbReference type="GO" id="GO:0046872">
    <property type="term" value="F:metal ion binding"/>
    <property type="evidence" value="ECO:0007669"/>
    <property type="project" value="UniProtKB-KW"/>
</dbReference>
<evidence type="ECO:0000256" key="3">
    <source>
        <dbReference type="ARBA" id="ARBA00023004"/>
    </source>
</evidence>
<dbReference type="Proteomes" id="UP000215002">
    <property type="component" value="Chromosome"/>
</dbReference>